<accession>A0A840RQC1</accession>
<feature type="domain" description="SHSP" evidence="4">
    <location>
        <begin position="22"/>
        <end position="134"/>
    </location>
</feature>
<dbReference type="CDD" id="cd06464">
    <property type="entry name" value="ACD_sHsps-like"/>
    <property type="match status" value="1"/>
</dbReference>
<evidence type="ECO:0000259" key="4">
    <source>
        <dbReference type="PROSITE" id="PS01031"/>
    </source>
</evidence>
<dbReference type="PANTHER" id="PTHR11527">
    <property type="entry name" value="HEAT-SHOCK PROTEIN 20 FAMILY MEMBER"/>
    <property type="match status" value="1"/>
</dbReference>
<dbReference type="AlphaFoldDB" id="A0A840RQC1"/>
<feature type="compositionally biased region" description="Low complexity" evidence="3">
    <location>
        <begin position="12"/>
        <end position="24"/>
    </location>
</feature>
<proteinExistence type="inferred from homology"/>
<keyword evidence="6" id="KW-1185">Reference proteome</keyword>
<dbReference type="SUPFAM" id="SSF49764">
    <property type="entry name" value="HSP20-like chaperones"/>
    <property type="match status" value="1"/>
</dbReference>
<gene>
    <name evidence="5" type="ORF">HNR39_002439</name>
</gene>
<dbReference type="PROSITE" id="PS01031">
    <property type="entry name" value="SHSP"/>
    <property type="match status" value="1"/>
</dbReference>
<evidence type="ECO:0000313" key="5">
    <source>
        <dbReference type="EMBL" id="MBB5200597.1"/>
    </source>
</evidence>
<sequence>MNSKQELAELEASSNDGSNDASNAGETYLPLVDIIEDENGITLLADLPGVTKENLAIRVDADMLIIEGTVTLNEAENIQPVYVETRAAQYKRTFTLSHELDASQIAASINDGVLTLHLPKLEQAKPRRIEVNVA</sequence>
<comment type="similarity">
    <text evidence="1 2">Belongs to the small heat shock protein (HSP20) family.</text>
</comment>
<dbReference type="Gene3D" id="2.60.40.790">
    <property type="match status" value="1"/>
</dbReference>
<evidence type="ECO:0000256" key="3">
    <source>
        <dbReference type="SAM" id="MobiDB-lite"/>
    </source>
</evidence>
<name>A0A840RQC1_9BURK</name>
<comment type="caution">
    <text evidence="5">The sequence shown here is derived from an EMBL/GenBank/DDBJ whole genome shotgun (WGS) entry which is preliminary data.</text>
</comment>
<evidence type="ECO:0000256" key="1">
    <source>
        <dbReference type="PROSITE-ProRule" id="PRU00285"/>
    </source>
</evidence>
<dbReference type="RefSeq" id="WP_168055916.1">
    <property type="nucleotide sequence ID" value="NZ_JAAOZT010000007.1"/>
</dbReference>
<organism evidence="5 6">
    <name type="scientific">Glaciimonas immobilis</name>
    <dbReference type="NCBI Taxonomy" id="728004"/>
    <lineage>
        <taxon>Bacteria</taxon>
        <taxon>Pseudomonadati</taxon>
        <taxon>Pseudomonadota</taxon>
        <taxon>Betaproteobacteria</taxon>
        <taxon>Burkholderiales</taxon>
        <taxon>Oxalobacteraceae</taxon>
        <taxon>Glaciimonas</taxon>
    </lineage>
</organism>
<dbReference type="Pfam" id="PF00011">
    <property type="entry name" value="HSP20"/>
    <property type="match status" value="1"/>
</dbReference>
<evidence type="ECO:0000313" key="6">
    <source>
        <dbReference type="Proteomes" id="UP000571084"/>
    </source>
</evidence>
<dbReference type="InterPro" id="IPR002068">
    <property type="entry name" value="A-crystallin/Hsp20_dom"/>
</dbReference>
<dbReference type="EMBL" id="JACHHQ010000005">
    <property type="protein sequence ID" value="MBB5200597.1"/>
    <property type="molecule type" value="Genomic_DNA"/>
</dbReference>
<protein>
    <submittedName>
        <fullName evidence="5">HSP20 family molecular chaperone IbpA</fullName>
    </submittedName>
</protein>
<feature type="region of interest" description="Disordered" evidence="3">
    <location>
        <begin position="1"/>
        <end position="24"/>
    </location>
</feature>
<reference evidence="5 6" key="1">
    <citation type="submission" date="2020-08" db="EMBL/GenBank/DDBJ databases">
        <title>Genomic Encyclopedia of Type Strains, Phase IV (KMG-IV): sequencing the most valuable type-strain genomes for metagenomic binning, comparative biology and taxonomic classification.</title>
        <authorList>
            <person name="Goeker M."/>
        </authorList>
    </citation>
    <scope>NUCLEOTIDE SEQUENCE [LARGE SCALE GENOMIC DNA]</scope>
    <source>
        <strain evidence="5 6">DSM 23240</strain>
    </source>
</reference>
<dbReference type="Proteomes" id="UP000571084">
    <property type="component" value="Unassembled WGS sequence"/>
</dbReference>
<dbReference type="InterPro" id="IPR008978">
    <property type="entry name" value="HSP20-like_chaperone"/>
</dbReference>
<dbReference type="InterPro" id="IPR031107">
    <property type="entry name" value="Small_HSP"/>
</dbReference>
<evidence type="ECO:0000256" key="2">
    <source>
        <dbReference type="RuleBase" id="RU003616"/>
    </source>
</evidence>